<keyword evidence="5" id="KW-0808">Transferase</keyword>
<dbReference type="InterPro" id="IPR050156">
    <property type="entry name" value="TC-AMP_synthase_SUA5"/>
</dbReference>
<evidence type="ECO:0000256" key="6">
    <source>
        <dbReference type="ARBA" id="ARBA00022694"/>
    </source>
</evidence>
<dbReference type="Gene3D" id="3.90.870.10">
    <property type="entry name" value="DHBP synthase"/>
    <property type="match status" value="1"/>
</dbReference>
<feature type="domain" description="YrdC-like" evidence="12">
    <location>
        <begin position="7"/>
        <end position="192"/>
    </location>
</feature>
<dbReference type="GO" id="GO:0061710">
    <property type="term" value="F:L-threonylcarbamoyladenylate synthase"/>
    <property type="evidence" value="ECO:0007669"/>
    <property type="project" value="UniProtKB-EC"/>
</dbReference>
<dbReference type="InterPro" id="IPR017945">
    <property type="entry name" value="DHBP_synth_RibB-like_a/b_dom"/>
</dbReference>
<evidence type="ECO:0000256" key="4">
    <source>
        <dbReference type="ARBA" id="ARBA00022490"/>
    </source>
</evidence>
<organism evidence="13 14">
    <name type="scientific">Chitinophaga solisilvae</name>
    <dbReference type="NCBI Taxonomy" id="1233460"/>
    <lineage>
        <taxon>Bacteria</taxon>
        <taxon>Pseudomonadati</taxon>
        <taxon>Bacteroidota</taxon>
        <taxon>Chitinophagia</taxon>
        <taxon>Chitinophagales</taxon>
        <taxon>Chitinophagaceae</taxon>
        <taxon>Chitinophaga</taxon>
    </lineage>
</organism>
<dbReference type="Pfam" id="PF01300">
    <property type="entry name" value="Sua5_yciO_yrdC"/>
    <property type="match status" value="1"/>
</dbReference>
<dbReference type="PROSITE" id="PS51163">
    <property type="entry name" value="YRDC"/>
    <property type="match status" value="1"/>
</dbReference>
<dbReference type="GO" id="GO:0005524">
    <property type="term" value="F:ATP binding"/>
    <property type="evidence" value="ECO:0007669"/>
    <property type="project" value="UniProtKB-KW"/>
</dbReference>
<comment type="caution">
    <text evidence="13">The sequence shown here is derived from an EMBL/GenBank/DDBJ whole genome shotgun (WGS) entry which is preliminary data.</text>
</comment>
<dbReference type="GO" id="GO:0008033">
    <property type="term" value="P:tRNA processing"/>
    <property type="evidence" value="ECO:0007669"/>
    <property type="project" value="UniProtKB-KW"/>
</dbReference>
<dbReference type="PANTHER" id="PTHR17490:SF16">
    <property type="entry name" value="THREONYLCARBAMOYL-AMP SYNTHASE"/>
    <property type="match status" value="1"/>
</dbReference>
<evidence type="ECO:0000313" key="14">
    <source>
        <dbReference type="Proteomes" id="UP000281028"/>
    </source>
</evidence>
<evidence type="ECO:0000256" key="5">
    <source>
        <dbReference type="ARBA" id="ARBA00022679"/>
    </source>
</evidence>
<evidence type="ECO:0000313" key="13">
    <source>
        <dbReference type="EMBL" id="NSL87832.1"/>
    </source>
</evidence>
<keyword evidence="6" id="KW-0819">tRNA processing</keyword>
<evidence type="ECO:0000256" key="1">
    <source>
        <dbReference type="ARBA" id="ARBA00004496"/>
    </source>
</evidence>
<dbReference type="GO" id="GO:0000049">
    <property type="term" value="F:tRNA binding"/>
    <property type="evidence" value="ECO:0007669"/>
    <property type="project" value="TreeGrafter"/>
</dbReference>
<name>A0A3S1ATS8_9BACT</name>
<gene>
    <name evidence="13" type="ORF">ECE50_013370</name>
</gene>
<dbReference type="PANTHER" id="PTHR17490">
    <property type="entry name" value="SUA5"/>
    <property type="match status" value="1"/>
</dbReference>
<accession>A0A3S1ATS8</accession>
<proteinExistence type="inferred from homology"/>
<dbReference type="GO" id="GO:0006450">
    <property type="term" value="P:regulation of translational fidelity"/>
    <property type="evidence" value="ECO:0007669"/>
    <property type="project" value="TreeGrafter"/>
</dbReference>
<comment type="similarity">
    <text evidence="2">Belongs to the SUA5 family.</text>
</comment>
<keyword evidence="4" id="KW-0963">Cytoplasm</keyword>
<dbReference type="SUPFAM" id="SSF55821">
    <property type="entry name" value="YrdC/RibB"/>
    <property type="match status" value="1"/>
</dbReference>
<dbReference type="GO" id="GO:0005737">
    <property type="term" value="C:cytoplasm"/>
    <property type="evidence" value="ECO:0007669"/>
    <property type="project" value="UniProtKB-SubCell"/>
</dbReference>
<evidence type="ECO:0000256" key="8">
    <source>
        <dbReference type="ARBA" id="ARBA00022741"/>
    </source>
</evidence>
<dbReference type="OrthoDB" id="9814580at2"/>
<evidence type="ECO:0000256" key="10">
    <source>
        <dbReference type="ARBA" id="ARBA00029774"/>
    </source>
</evidence>
<dbReference type="GO" id="GO:0003725">
    <property type="term" value="F:double-stranded RNA binding"/>
    <property type="evidence" value="ECO:0007669"/>
    <property type="project" value="InterPro"/>
</dbReference>
<evidence type="ECO:0000256" key="11">
    <source>
        <dbReference type="ARBA" id="ARBA00048366"/>
    </source>
</evidence>
<protein>
    <recommendedName>
        <fullName evidence="10">L-threonylcarbamoyladenylate synthase</fullName>
        <ecNumber evidence="3">2.7.7.87</ecNumber>
    </recommendedName>
    <alternativeName>
        <fullName evidence="10">L-threonylcarbamoyladenylate synthase</fullName>
    </alternativeName>
</protein>
<dbReference type="AlphaFoldDB" id="A0A3S1ATS8"/>
<evidence type="ECO:0000256" key="9">
    <source>
        <dbReference type="ARBA" id="ARBA00022840"/>
    </source>
</evidence>
<keyword evidence="7" id="KW-0548">Nucleotidyltransferase</keyword>
<dbReference type="Proteomes" id="UP000281028">
    <property type="component" value="Unassembled WGS sequence"/>
</dbReference>
<evidence type="ECO:0000259" key="12">
    <source>
        <dbReference type="PROSITE" id="PS51163"/>
    </source>
</evidence>
<comment type="catalytic activity">
    <reaction evidence="11">
        <text>L-threonine + hydrogencarbonate + ATP = L-threonylcarbamoyladenylate + diphosphate + H2O</text>
        <dbReference type="Rhea" id="RHEA:36407"/>
        <dbReference type="ChEBI" id="CHEBI:15377"/>
        <dbReference type="ChEBI" id="CHEBI:17544"/>
        <dbReference type="ChEBI" id="CHEBI:30616"/>
        <dbReference type="ChEBI" id="CHEBI:33019"/>
        <dbReference type="ChEBI" id="CHEBI:57926"/>
        <dbReference type="ChEBI" id="CHEBI:73682"/>
        <dbReference type="EC" id="2.7.7.87"/>
    </reaction>
</comment>
<dbReference type="EMBL" id="RIAR02000001">
    <property type="protein sequence ID" value="NSL87832.1"/>
    <property type="molecule type" value="Genomic_DNA"/>
</dbReference>
<comment type="subcellular location">
    <subcellularLocation>
        <location evidence="1">Cytoplasm</location>
    </subcellularLocation>
</comment>
<sequence length="192" mass="20790">MMETIFEEDIINALTVLRNGGLIVYPTDTIWGIGCDATSESAVSKVFALKQRSESKSLVVLLPDPRDLLHYVSNPPPDITDTLAGFTRPTTVIYEGALGLAPNLINEDGTVAIRIVQDTFCRHLLKRLRKPLVSTSANISGQPSPAQFSDIAAPILQGADYVVKYRQEEAAAGVASRIIRIGKDGSIAIIRD</sequence>
<reference evidence="13" key="1">
    <citation type="submission" date="2020-05" db="EMBL/GenBank/DDBJ databases">
        <title>Chitinophaga laudate sp. nov., isolated from a tropical peat swamp.</title>
        <authorList>
            <person name="Goh C.B.S."/>
            <person name="Lee M.S."/>
            <person name="Parimannan S."/>
            <person name="Pasbakhsh P."/>
            <person name="Yule C.M."/>
            <person name="Rajandas H."/>
            <person name="Loke S."/>
            <person name="Croft L."/>
            <person name="Tan J.B.L."/>
        </authorList>
    </citation>
    <scope>NUCLEOTIDE SEQUENCE</scope>
    <source>
        <strain evidence="13">Mgbs1</strain>
    </source>
</reference>
<keyword evidence="14" id="KW-1185">Reference proteome</keyword>
<keyword evidence="8" id="KW-0547">Nucleotide-binding</keyword>
<dbReference type="EC" id="2.7.7.87" evidence="3"/>
<evidence type="ECO:0000256" key="3">
    <source>
        <dbReference type="ARBA" id="ARBA00012584"/>
    </source>
</evidence>
<evidence type="ECO:0000256" key="2">
    <source>
        <dbReference type="ARBA" id="ARBA00007663"/>
    </source>
</evidence>
<dbReference type="InterPro" id="IPR006070">
    <property type="entry name" value="Sua5-like_dom"/>
</dbReference>
<keyword evidence="9" id="KW-0067">ATP-binding</keyword>
<evidence type="ECO:0000256" key="7">
    <source>
        <dbReference type="ARBA" id="ARBA00022695"/>
    </source>
</evidence>